<dbReference type="SUPFAM" id="SSF48695">
    <property type="entry name" value="Multiheme cytochromes"/>
    <property type="match status" value="1"/>
</dbReference>
<name>A0A975AW21_9THEO</name>
<dbReference type="Proteomes" id="UP000671913">
    <property type="component" value="Chromosome"/>
</dbReference>
<evidence type="ECO:0000313" key="2">
    <source>
        <dbReference type="Proteomes" id="UP000671913"/>
    </source>
</evidence>
<proteinExistence type="predicted"/>
<dbReference type="EMBL" id="CP060096">
    <property type="protein sequence ID" value="QSZ27512.1"/>
    <property type="molecule type" value="Genomic_DNA"/>
</dbReference>
<dbReference type="InterPro" id="IPR036280">
    <property type="entry name" value="Multihaem_cyt_sf"/>
</dbReference>
<dbReference type="RefSeq" id="WP_284680218.1">
    <property type="nucleotide sequence ID" value="NZ_CP060096.1"/>
</dbReference>
<sequence>MANPLVYFTNHNCCKSVLLAANEKLNLGLDEKAMNLALGFGTGMKVGSVCGAITGGIMAISSYYENDPRMVTVKTKEFIKNIKDKFGTLECRELKAKKISCEEMVETAYNTLLAIL</sequence>
<dbReference type="NCBIfam" id="TIGR01909">
    <property type="entry name" value="C_GCAxxG_C_C"/>
    <property type="match status" value="1"/>
</dbReference>
<evidence type="ECO:0000313" key="1">
    <source>
        <dbReference type="EMBL" id="QSZ27512.1"/>
    </source>
</evidence>
<organism evidence="1 2">
    <name type="scientific">Aceticella autotrophica</name>
    <dbReference type="NCBI Taxonomy" id="2755338"/>
    <lineage>
        <taxon>Bacteria</taxon>
        <taxon>Bacillati</taxon>
        <taxon>Bacillota</taxon>
        <taxon>Clostridia</taxon>
        <taxon>Thermoanaerobacterales</taxon>
        <taxon>Thermoanaerobacteraceae</taxon>
        <taxon>Aceticella</taxon>
    </lineage>
</organism>
<protein>
    <submittedName>
        <fullName evidence="1">C-GCAxxG-C-C family protein</fullName>
    </submittedName>
</protein>
<accession>A0A975AW21</accession>
<gene>
    <name evidence="1" type="ORF">ACETAC_00865</name>
</gene>
<dbReference type="KEGG" id="aaut:ACETAC_00865"/>
<dbReference type="AlphaFoldDB" id="A0A975AW21"/>
<reference evidence="1" key="1">
    <citation type="submission" date="2020-08" db="EMBL/GenBank/DDBJ databases">
        <title>Genomic insights into the carbon and energy metabolism of the first obligate autotrophic acetogenic bacterium Aceticella autotrophica gen. nov., sp. nov.</title>
        <authorList>
            <person name="Toshchakov S.V."/>
            <person name="Elcheninov A.G."/>
            <person name="Kublanov I.V."/>
            <person name="Frolov E.N."/>
            <person name="Lebedinsky A.V."/>
        </authorList>
    </citation>
    <scope>NUCLEOTIDE SEQUENCE</scope>
    <source>
        <strain evidence="1">3443-3Ac</strain>
    </source>
</reference>
<dbReference type="Pfam" id="PF09719">
    <property type="entry name" value="C_GCAxxG_C_C"/>
    <property type="match status" value="1"/>
</dbReference>
<dbReference type="InterPro" id="IPR010181">
    <property type="entry name" value="CGCAxxGCC_motif"/>
</dbReference>
<keyword evidence="2" id="KW-1185">Reference proteome</keyword>